<protein>
    <submittedName>
        <fullName evidence="1">Uncharacterized protein</fullName>
    </submittedName>
</protein>
<gene>
    <name evidence="1" type="ORF">KC01_LOCUS30961</name>
</gene>
<reference evidence="1 2" key="1">
    <citation type="submission" date="2024-04" db="EMBL/GenBank/DDBJ databases">
        <authorList>
            <person name="Waldvogel A.-M."/>
            <person name="Schoenle A."/>
        </authorList>
    </citation>
    <scope>NUCLEOTIDE SEQUENCE [LARGE SCALE GENOMIC DNA]</scope>
</reference>
<sequence length="127" mass="13628">MEQGETHDISKKSSPPGDIYPLKTQRLLGYHALSILRIIYGFGCAPKIPRTIKGPRPSVSHVCDYCGEWQGTGDTKRPGSKHLSQGWQVAVTPGAGPCPSPAGISRASCQRDATLLSLTLMRGGNVR</sequence>
<dbReference type="AlphaFoldDB" id="A0AAV2LRV4"/>
<accession>A0AAV2LRV4</accession>
<dbReference type="Proteomes" id="UP001497482">
    <property type="component" value="Chromosome 4"/>
</dbReference>
<evidence type="ECO:0000313" key="2">
    <source>
        <dbReference type="Proteomes" id="UP001497482"/>
    </source>
</evidence>
<evidence type="ECO:0000313" key="1">
    <source>
        <dbReference type="EMBL" id="CAL1603259.1"/>
    </source>
</evidence>
<organism evidence="1 2">
    <name type="scientific">Knipowitschia caucasica</name>
    <name type="common">Caucasian dwarf goby</name>
    <name type="synonym">Pomatoschistus caucasicus</name>
    <dbReference type="NCBI Taxonomy" id="637954"/>
    <lineage>
        <taxon>Eukaryota</taxon>
        <taxon>Metazoa</taxon>
        <taxon>Chordata</taxon>
        <taxon>Craniata</taxon>
        <taxon>Vertebrata</taxon>
        <taxon>Euteleostomi</taxon>
        <taxon>Actinopterygii</taxon>
        <taxon>Neopterygii</taxon>
        <taxon>Teleostei</taxon>
        <taxon>Neoteleostei</taxon>
        <taxon>Acanthomorphata</taxon>
        <taxon>Gobiaria</taxon>
        <taxon>Gobiiformes</taxon>
        <taxon>Gobioidei</taxon>
        <taxon>Gobiidae</taxon>
        <taxon>Gobiinae</taxon>
        <taxon>Knipowitschia</taxon>
    </lineage>
</organism>
<proteinExistence type="predicted"/>
<dbReference type="EMBL" id="OZ035826">
    <property type="protein sequence ID" value="CAL1603259.1"/>
    <property type="molecule type" value="Genomic_DNA"/>
</dbReference>
<name>A0AAV2LRV4_KNICA</name>
<keyword evidence="2" id="KW-1185">Reference proteome</keyword>